<dbReference type="Pfam" id="PF07532">
    <property type="entry name" value="Big_4"/>
    <property type="match status" value="1"/>
</dbReference>
<keyword evidence="7" id="KW-1185">Reference proteome</keyword>
<reference evidence="6 7" key="1">
    <citation type="submission" date="2021-03" db="EMBL/GenBank/DDBJ databases">
        <title>Genomic Encyclopedia of Type Strains, Phase IV (KMG-IV): sequencing the most valuable type-strain genomes for metagenomic binning, comparative biology and taxonomic classification.</title>
        <authorList>
            <person name="Goeker M."/>
        </authorList>
    </citation>
    <scope>NUCLEOTIDE SEQUENCE [LARGE SCALE GENOMIC DNA]</scope>
    <source>
        <strain evidence="6 7">DSM 14349</strain>
    </source>
</reference>
<feature type="signal peptide" evidence="4">
    <location>
        <begin position="1"/>
        <end position="35"/>
    </location>
</feature>
<evidence type="ECO:0000259" key="5">
    <source>
        <dbReference type="Pfam" id="PF07532"/>
    </source>
</evidence>
<dbReference type="InterPro" id="IPR011081">
    <property type="entry name" value="Big_4"/>
</dbReference>
<name>A0ABS4FR76_9BACL</name>
<keyword evidence="2" id="KW-0378">Hydrolase</keyword>
<dbReference type="InterPro" id="IPR008979">
    <property type="entry name" value="Galactose-bd-like_sf"/>
</dbReference>
<dbReference type="SUPFAM" id="SSF49785">
    <property type="entry name" value="Galactose-binding domain-like"/>
    <property type="match status" value="1"/>
</dbReference>
<evidence type="ECO:0000256" key="2">
    <source>
        <dbReference type="ARBA" id="ARBA00022801"/>
    </source>
</evidence>
<dbReference type="InterPro" id="IPR006710">
    <property type="entry name" value="Glyco_hydro_43"/>
</dbReference>
<sequence length="911" mass="102239">MFSLRKRRSRGFRHFLVSTLMLSLSFPFGFQVGHAAESKENNPTQSPQSEIYYFVNAGDPTPTVVKEGEQLGLYASSTEQPYGADPTTGKMWGLKTTTTAVYTSEDSTKLGSLRYYNGSQRPDKSIDYDFELPHGNYDVTFGFYNPWSGRDVNIIAEGKNLAGGNYAIGSETLTQFTYRSLEVADGMLNIAIQGPQGGDIHRWNDPLINYIIISSPDIMKIQDLQASLLTAEQYTSDPQYTNSSIATLQDVISQAQQFLNSINDEQQAELTLQNELHNWKSKLDQAISALEAIQTYSSFKPGEVWKDTNGVPIQAHGGGILYDENTSTYYWYGEDKTYGYSPTKGIHVYSSQDLYNWKDEGLALTAIESMEQFDNDPLISQLYAGRNDRADIFNDIGSTRVLERPKVIYNDSTGKYVMWLHTDGPSTTSTANYAKAEAGYALSDSPTGPFVYGKSERMDRVPPGAEYNGQPNQPGMARDMTLFKDDDGTAYLIYSSEENMTIYISKLNEEYTDVVGWHKEGKKERDATYQAEYGVDYVRVFPGAQREAPAMFKYDGKYYLITSGATGWAPNPARYTVADHIFGPWKPMRDPAVGQKASTTFDSQSTFVIPVDPENGKFIYMGDRWKEGDLKDSRYVWLPIELQQDDQIALKWVDEWDLSLLDKMDRIKVVTPLPTTTSVDEVPQLPTFLEVQTSNGQVKQTSVNWQLNSADFSKPDRLVITGVLPELSGREISFNLDVIPDNVVYFVNAGGAMTEHYTTWLSKMEKDLLQNANQPDQAYQPAQGKNWGYIGNGTNTAGSDSGDLFTALRYLKGNSGDDLSYRFAIEQGDYTIYVGLHDPWYSSSKGNRIADIVINNSIVKEGYTFTNAKDVLQFNKHVNDNEDLEVTVRRSPHAPTSHSDPQISWIIITKQ</sequence>
<gene>
    <name evidence="6" type="ORF">J2Z32_001700</name>
</gene>
<organism evidence="6 7">
    <name type="scientific">Paenibacillus turicensis</name>
    <dbReference type="NCBI Taxonomy" id="160487"/>
    <lineage>
        <taxon>Bacteria</taxon>
        <taxon>Bacillati</taxon>
        <taxon>Bacillota</taxon>
        <taxon>Bacilli</taxon>
        <taxon>Bacillales</taxon>
        <taxon>Paenibacillaceae</taxon>
        <taxon>Paenibacillus</taxon>
    </lineage>
</organism>
<dbReference type="PANTHER" id="PTHR22925:SF3">
    <property type="entry name" value="GLYCOSYL HYDROLASE FAMILY PROTEIN 43"/>
    <property type="match status" value="1"/>
</dbReference>
<evidence type="ECO:0000313" key="6">
    <source>
        <dbReference type="EMBL" id="MBP1905075.1"/>
    </source>
</evidence>
<protein>
    <submittedName>
        <fullName evidence="6">Secreted protein</fullName>
    </submittedName>
</protein>
<dbReference type="EMBL" id="JAGGKG010000006">
    <property type="protein sequence ID" value="MBP1905075.1"/>
    <property type="molecule type" value="Genomic_DNA"/>
</dbReference>
<keyword evidence="3" id="KW-0326">Glycosidase</keyword>
<evidence type="ECO:0000256" key="3">
    <source>
        <dbReference type="ARBA" id="ARBA00023295"/>
    </source>
</evidence>
<accession>A0ABS4FR76</accession>
<evidence type="ECO:0000256" key="1">
    <source>
        <dbReference type="ARBA" id="ARBA00009865"/>
    </source>
</evidence>
<dbReference type="Gene3D" id="2.115.10.20">
    <property type="entry name" value="Glycosyl hydrolase domain, family 43"/>
    <property type="match status" value="1"/>
</dbReference>
<dbReference type="SUPFAM" id="SSF75005">
    <property type="entry name" value="Arabinanase/levansucrase/invertase"/>
    <property type="match status" value="1"/>
</dbReference>
<dbReference type="Proteomes" id="UP001519272">
    <property type="component" value="Unassembled WGS sequence"/>
</dbReference>
<dbReference type="Pfam" id="PF04616">
    <property type="entry name" value="Glyco_hydro_43"/>
    <property type="match status" value="1"/>
</dbReference>
<evidence type="ECO:0000256" key="4">
    <source>
        <dbReference type="SAM" id="SignalP"/>
    </source>
</evidence>
<feature type="chain" id="PRO_5047290549" evidence="4">
    <location>
        <begin position="36"/>
        <end position="911"/>
    </location>
</feature>
<comment type="similarity">
    <text evidence="1">Belongs to the glycosyl hydrolase 43 family.</text>
</comment>
<dbReference type="InterPro" id="IPR023296">
    <property type="entry name" value="Glyco_hydro_beta-prop_sf"/>
</dbReference>
<dbReference type="Gene3D" id="2.60.120.430">
    <property type="entry name" value="Galactose-binding lectin"/>
    <property type="match status" value="2"/>
</dbReference>
<feature type="domain" description="Bacterial Ig-like" evidence="5">
    <location>
        <begin position="675"/>
        <end position="720"/>
    </location>
</feature>
<dbReference type="CDD" id="cd18825">
    <property type="entry name" value="GH43_CtGH43-like"/>
    <property type="match status" value="1"/>
</dbReference>
<dbReference type="RefSeq" id="WP_210088710.1">
    <property type="nucleotide sequence ID" value="NZ_JAGGKG010000006.1"/>
</dbReference>
<evidence type="ECO:0000313" key="7">
    <source>
        <dbReference type="Proteomes" id="UP001519272"/>
    </source>
</evidence>
<proteinExistence type="inferred from homology"/>
<dbReference type="PANTHER" id="PTHR22925">
    <property type="entry name" value="GLYCOSYL HYDROLASE 43 FAMILY MEMBER"/>
    <property type="match status" value="1"/>
</dbReference>
<comment type="caution">
    <text evidence="6">The sequence shown here is derived from an EMBL/GenBank/DDBJ whole genome shotgun (WGS) entry which is preliminary data.</text>
</comment>
<keyword evidence="4" id="KW-0732">Signal</keyword>